<dbReference type="EMBL" id="CP022605">
    <property type="protein sequence ID" value="ASV87837.1"/>
    <property type="molecule type" value="Genomic_DNA"/>
</dbReference>
<dbReference type="Proteomes" id="UP000215256">
    <property type="component" value="Plasmid unnamed1"/>
</dbReference>
<keyword evidence="1" id="KW-0614">Plasmid</keyword>
<protein>
    <submittedName>
        <fullName evidence="1">Putative transposase</fullName>
    </submittedName>
</protein>
<sequence length="47" mass="5676">MAIDFKGFHFPKSVILYAVFFYVRYSVSYRDLQEIWPSVGWTLTMQH</sequence>
<evidence type="ECO:0000313" key="1">
    <source>
        <dbReference type="EMBL" id="ASV87837.1"/>
    </source>
</evidence>
<accession>A0A248ULU7</accession>
<name>A0A248ULU7_9HYPH</name>
<reference evidence="1 2" key="1">
    <citation type="submission" date="2017-07" db="EMBL/GenBank/DDBJ databases">
        <title>Phylogenetic study on the rhizospheric bacterium Ochrobactrum sp. A44.</title>
        <authorList>
            <person name="Krzyzanowska D.M."/>
            <person name="Ossowicki A."/>
            <person name="Rajewska M."/>
            <person name="Maciag T."/>
            <person name="Kaczynski Z."/>
            <person name="Czerwicka M."/>
            <person name="Jafra S."/>
        </authorList>
    </citation>
    <scope>NUCLEOTIDE SEQUENCE [LARGE SCALE GENOMIC DNA]</scope>
    <source>
        <strain evidence="1 2">A44</strain>
        <plasmid evidence="1 2">unnamed1</plasmid>
    </source>
</reference>
<geneLocation type="plasmid" evidence="1 2">
    <name>unnamed1</name>
</geneLocation>
<dbReference type="KEGG" id="och:CES85_3122"/>
<organism evidence="1 2">
    <name type="scientific">Ochrobactrum quorumnocens</name>
    <dbReference type="NCBI Taxonomy" id="271865"/>
    <lineage>
        <taxon>Bacteria</taxon>
        <taxon>Pseudomonadati</taxon>
        <taxon>Pseudomonadota</taxon>
        <taxon>Alphaproteobacteria</taxon>
        <taxon>Hyphomicrobiales</taxon>
        <taxon>Brucellaceae</taxon>
        <taxon>Brucella/Ochrobactrum group</taxon>
        <taxon>Ochrobactrum</taxon>
    </lineage>
</organism>
<evidence type="ECO:0000313" key="2">
    <source>
        <dbReference type="Proteomes" id="UP000215256"/>
    </source>
</evidence>
<dbReference type="AlphaFoldDB" id="A0A248ULU7"/>
<proteinExistence type="predicted"/>
<gene>
    <name evidence="1" type="ORF">CES85_3122</name>
</gene>